<organism evidence="4 5">
    <name type="scientific">Chionoecetes opilio</name>
    <name type="common">Atlantic snow crab</name>
    <name type="synonym">Cancer opilio</name>
    <dbReference type="NCBI Taxonomy" id="41210"/>
    <lineage>
        <taxon>Eukaryota</taxon>
        <taxon>Metazoa</taxon>
        <taxon>Ecdysozoa</taxon>
        <taxon>Arthropoda</taxon>
        <taxon>Crustacea</taxon>
        <taxon>Multicrustacea</taxon>
        <taxon>Malacostraca</taxon>
        <taxon>Eumalacostraca</taxon>
        <taxon>Eucarida</taxon>
        <taxon>Decapoda</taxon>
        <taxon>Pleocyemata</taxon>
        <taxon>Brachyura</taxon>
        <taxon>Eubrachyura</taxon>
        <taxon>Majoidea</taxon>
        <taxon>Majidae</taxon>
        <taxon>Chionoecetes</taxon>
    </lineage>
</organism>
<comment type="caution">
    <text evidence="4">The sequence shown here is derived from an EMBL/GenBank/DDBJ whole genome shotgun (WGS) entry which is preliminary data.</text>
</comment>
<dbReference type="InterPro" id="IPR011990">
    <property type="entry name" value="TPR-like_helical_dom_sf"/>
</dbReference>
<evidence type="ECO:0000313" key="5">
    <source>
        <dbReference type="Proteomes" id="UP000770661"/>
    </source>
</evidence>
<evidence type="ECO:0000256" key="1">
    <source>
        <dbReference type="ARBA" id="ARBA00022737"/>
    </source>
</evidence>
<dbReference type="OrthoDB" id="276422at2759"/>
<dbReference type="PANTHER" id="PTHR47932">
    <property type="entry name" value="ATPASE EXPRESSION PROTEIN 3"/>
    <property type="match status" value="1"/>
</dbReference>
<keyword evidence="4" id="KW-0240">DNA-directed RNA polymerase</keyword>
<evidence type="ECO:0000313" key="4">
    <source>
        <dbReference type="EMBL" id="KAG0723607.1"/>
    </source>
</evidence>
<sequence>MGTVGCLLHLFKTHARVTFPVRTRGIRNDGRLFPDRFGNSLMTGYGAGHSGQYKLISGTRDSNLGSAHQGGVTRRVTRSQSTRAQAAGARPRPRASTQGHSAQVSEEKGCANKQMHSCLLSEHPLASGAAAAAITPTSKVPPPPARPRESTVKSGSEVVCESDRNIYKSLSQDSWTFYRNVSDDVRWNQRLTHTYDSCFLLPDTVSDALRISEGKGKIENELDRQFSTSLPVGFPSSEIQASVGEQENVLHGSEGSSAVSSISGKKSAKIPKKKKVIAKRPTTNVNKGSLSPAVGQKTMSTLSKKKVLKSQSKQLWSGPEVSVLEEEEMGAQEGVPDAAAKPPPAAKAKKATKKHKKVKKDEEKYFKEINLGMLNRAAHTLLYYRQCAHHSTRKDECHKVSSIEPYNLVLQGYANKRNIKKMKELFKYMKEDGVKPTETTYALLLSCLGRQGKSAGTTESIRVYLDDMKDEGITVQDVFRLADVLPDDVSYALQAVTLLDPGFEVEQVKVATEYSCSLVNELNKTIHSTKMASPAQGVVTPDMLSEWVEEQFALEASSELVINSIEKKKESEDTHHYRKVLDDWEEQWRGVLHQTFINQLAVMKKSFYGSGLDRRMSIYPYLQSLPADDFINVMMQIQVAEAPAAFPSAST</sequence>
<feature type="compositionally biased region" description="Basic residues" evidence="3">
    <location>
        <begin position="266"/>
        <end position="275"/>
    </location>
</feature>
<feature type="compositionally biased region" description="Low complexity" evidence="3">
    <location>
        <begin position="252"/>
        <end position="265"/>
    </location>
</feature>
<dbReference type="NCBIfam" id="TIGR00756">
    <property type="entry name" value="PPR"/>
    <property type="match status" value="1"/>
</dbReference>
<feature type="region of interest" description="Disordered" evidence="3">
    <location>
        <begin position="135"/>
        <end position="156"/>
    </location>
</feature>
<keyword evidence="4" id="KW-0804">Transcription</keyword>
<feature type="region of interest" description="Disordered" evidence="3">
    <location>
        <begin position="247"/>
        <end position="275"/>
    </location>
</feature>
<dbReference type="GO" id="GO:0000428">
    <property type="term" value="C:DNA-directed RNA polymerase complex"/>
    <property type="evidence" value="ECO:0007669"/>
    <property type="project" value="UniProtKB-KW"/>
</dbReference>
<feature type="repeat" description="PPR" evidence="2">
    <location>
        <begin position="402"/>
        <end position="436"/>
    </location>
</feature>
<dbReference type="Pfam" id="PF13041">
    <property type="entry name" value="PPR_2"/>
    <property type="match status" value="1"/>
</dbReference>
<feature type="compositionally biased region" description="Basic residues" evidence="3">
    <location>
        <begin position="347"/>
        <end position="358"/>
    </location>
</feature>
<dbReference type="Gene3D" id="1.25.40.10">
    <property type="entry name" value="Tetratricopeptide repeat domain"/>
    <property type="match status" value="1"/>
</dbReference>
<feature type="region of interest" description="Disordered" evidence="3">
    <location>
        <begin position="58"/>
        <end position="108"/>
    </location>
</feature>
<accession>A0A8J4YAH8</accession>
<dbReference type="PANTHER" id="PTHR47932:SF44">
    <property type="entry name" value="MIOREX COMPLEX COMPONENT 1"/>
    <property type="match status" value="1"/>
</dbReference>
<feature type="region of interest" description="Disordered" evidence="3">
    <location>
        <begin position="333"/>
        <end position="359"/>
    </location>
</feature>
<proteinExistence type="predicted"/>
<protein>
    <submittedName>
        <fullName evidence="4">DNA-directed RNA polymerase, mitochondrial</fullName>
    </submittedName>
</protein>
<name>A0A8J4YAH8_CHIOP</name>
<dbReference type="EMBL" id="JACEEZ010008022">
    <property type="protein sequence ID" value="KAG0723607.1"/>
    <property type="molecule type" value="Genomic_DNA"/>
</dbReference>
<reference evidence="4" key="1">
    <citation type="submission" date="2020-07" db="EMBL/GenBank/DDBJ databases">
        <title>The High-quality genome of the commercially important snow crab, Chionoecetes opilio.</title>
        <authorList>
            <person name="Jeong J.-H."/>
            <person name="Ryu S."/>
        </authorList>
    </citation>
    <scope>NUCLEOTIDE SEQUENCE</scope>
    <source>
        <strain evidence="4">MADBK_172401_WGS</strain>
        <tissue evidence="4">Digestive gland</tissue>
    </source>
</reference>
<evidence type="ECO:0000256" key="2">
    <source>
        <dbReference type="PROSITE-ProRule" id="PRU00708"/>
    </source>
</evidence>
<dbReference type="PROSITE" id="PS51375">
    <property type="entry name" value="PPR"/>
    <property type="match status" value="1"/>
</dbReference>
<keyword evidence="5" id="KW-1185">Reference proteome</keyword>
<dbReference type="AlphaFoldDB" id="A0A8J4YAH8"/>
<gene>
    <name evidence="4" type="primary">POLRMT</name>
    <name evidence="4" type="ORF">GWK47_042386</name>
</gene>
<dbReference type="Proteomes" id="UP000770661">
    <property type="component" value="Unassembled WGS sequence"/>
</dbReference>
<feature type="compositionally biased region" description="Low complexity" evidence="3">
    <location>
        <begin position="72"/>
        <end position="90"/>
    </location>
</feature>
<dbReference type="InterPro" id="IPR002885">
    <property type="entry name" value="PPR_rpt"/>
</dbReference>
<keyword evidence="1" id="KW-0677">Repeat</keyword>
<evidence type="ECO:0000256" key="3">
    <source>
        <dbReference type="SAM" id="MobiDB-lite"/>
    </source>
</evidence>